<keyword evidence="10" id="KW-1185">Reference proteome</keyword>
<keyword evidence="6" id="KW-0238">DNA-binding</keyword>
<evidence type="ECO:0000256" key="5">
    <source>
        <dbReference type="ARBA" id="ARBA00023242"/>
    </source>
</evidence>
<dbReference type="InterPro" id="IPR012340">
    <property type="entry name" value="NA-bd_OB-fold"/>
</dbReference>
<feature type="signal peptide" evidence="7">
    <location>
        <begin position="1"/>
        <end position="23"/>
    </location>
</feature>
<feature type="domain" description="MCM OB" evidence="8">
    <location>
        <begin position="35"/>
        <end position="89"/>
    </location>
</feature>
<dbReference type="GO" id="GO:0017116">
    <property type="term" value="F:single-stranded DNA helicase activity"/>
    <property type="evidence" value="ECO:0007669"/>
    <property type="project" value="TreeGrafter"/>
</dbReference>
<dbReference type="InterPro" id="IPR008046">
    <property type="entry name" value="Mcm3"/>
</dbReference>
<evidence type="ECO:0000256" key="3">
    <source>
        <dbReference type="ARBA" id="ARBA00022801"/>
    </source>
</evidence>
<comment type="subcellular location">
    <subcellularLocation>
        <location evidence="1 6">Nucleus</location>
    </subcellularLocation>
</comment>
<dbReference type="GO" id="GO:0005634">
    <property type="term" value="C:nucleus"/>
    <property type="evidence" value="ECO:0007669"/>
    <property type="project" value="UniProtKB-SubCell"/>
</dbReference>
<evidence type="ECO:0000313" key="9">
    <source>
        <dbReference type="EMBL" id="KLO04981.1"/>
    </source>
</evidence>
<dbReference type="GO" id="GO:0003697">
    <property type="term" value="F:single-stranded DNA binding"/>
    <property type="evidence" value="ECO:0007669"/>
    <property type="project" value="TreeGrafter"/>
</dbReference>
<comment type="function">
    <text evidence="6">Acts as component of the MCM2-7 complex (MCM complex) which is the replicative helicase essential for 'once per cell cycle' DNA replication initiation and elongation in eukaryotic cells. The active ATPase sites in the MCM2-7 ring are formed through the interaction surfaces of two neighboring subunits such that a critical structure of a conserved arginine finger motif is provided in trans relative to the ATP-binding site of the Walker A box of the adjacent subunit. The six ATPase active sites, however, are likely to contribute differentially to the complex helicase activity.</text>
</comment>
<dbReference type="PANTHER" id="PTHR11630:SF46">
    <property type="entry name" value="DNA REPLICATION LICENSING FACTOR MCM3-RELATED"/>
    <property type="match status" value="1"/>
</dbReference>
<keyword evidence="6" id="KW-0547">Nucleotide-binding</keyword>
<organism evidence="9 10">
    <name type="scientific">Schizopora paradoxa</name>
    <dbReference type="NCBI Taxonomy" id="27342"/>
    <lineage>
        <taxon>Eukaryota</taxon>
        <taxon>Fungi</taxon>
        <taxon>Dikarya</taxon>
        <taxon>Basidiomycota</taxon>
        <taxon>Agaricomycotina</taxon>
        <taxon>Agaricomycetes</taxon>
        <taxon>Hymenochaetales</taxon>
        <taxon>Schizoporaceae</taxon>
        <taxon>Schizopora</taxon>
    </lineage>
</organism>
<evidence type="ECO:0000259" key="8">
    <source>
        <dbReference type="Pfam" id="PF17207"/>
    </source>
</evidence>
<dbReference type="PRINTS" id="PR01659">
    <property type="entry name" value="MCMPROTEIN3"/>
</dbReference>
<sequence>MRSGADLIFSWLSRGICVSSALAVSSVTEDTAFGFCTFRDHQRINIQEMPERATAGQLPRSIDVILDGDLVNKCKPGDRVQVVVIYRSMGGGRSGTFKYAPPYFCPGRALVLANNNNLLSSKAGGGIGQTPLTSTDIRQINQLSKINNIFNPLAMSLAPSIFGHKESVAASVGRGEEEFTDWKKFEAPLQPCGKNREHCPCVSSPSLFLSSSSSPSLSRPSPSLSPLFLPMLTSHNRRCWSA</sequence>
<dbReference type="GO" id="GO:0000727">
    <property type="term" value="P:double-strand break repair via break-induced replication"/>
    <property type="evidence" value="ECO:0007669"/>
    <property type="project" value="TreeGrafter"/>
</dbReference>
<keyword evidence="2 6" id="KW-0235">DNA replication</keyword>
<dbReference type="GO" id="GO:0005524">
    <property type="term" value="F:ATP binding"/>
    <property type="evidence" value="ECO:0007669"/>
    <property type="project" value="UniProtKB-UniRule"/>
</dbReference>
<gene>
    <name evidence="9" type="ORF">SCHPADRAFT_947289</name>
</gene>
<evidence type="ECO:0000256" key="1">
    <source>
        <dbReference type="ARBA" id="ARBA00004123"/>
    </source>
</evidence>
<name>A0A0H2RJP0_9AGAM</name>
<proteinExistence type="inferred from homology"/>
<reference evidence="9 10" key="1">
    <citation type="submission" date="2015-04" db="EMBL/GenBank/DDBJ databases">
        <title>Complete genome sequence of Schizopora paradoxa KUC8140, a cosmopolitan wood degrader in East Asia.</title>
        <authorList>
            <consortium name="DOE Joint Genome Institute"/>
            <person name="Min B."/>
            <person name="Park H."/>
            <person name="Jang Y."/>
            <person name="Kim J.-J."/>
            <person name="Kim K.H."/>
            <person name="Pangilinan J."/>
            <person name="Lipzen A."/>
            <person name="Riley R."/>
            <person name="Grigoriev I.V."/>
            <person name="Spatafora J.W."/>
            <person name="Choi I.-G."/>
        </authorList>
    </citation>
    <scope>NUCLEOTIDE SEQUENCE [LARGE SCALE GENOMIC DNA]</scope>
    <source>
        <strain evidence="9 10">KUC8140</strain>
    </source>
</reference>
<evidence type="ECO:0000256" key="4">
    <source>
        <dbReference type="ARBA" id="ARBA00022806"/>
    </source>
</evidence>
<dbReference type="PANTHER" id="PTHR11630">
    <property type="entry name" value="DNA REPLICATION LICENSING FACTOR MCM FAMILY MEMBER"/>
    <property type="match status" value="1"/>
</dbReference>
<dbReference type="OrthoDB" id="1882346at2759"/>
<dbReference type="EMBL" id="KQ086389">
    <property type="protein sequence ID" value="KLO04981.1"/>
    <property type="molecule type" value="Genomic_DNA"/>
</dbReference>
<keyword evidence="4 6" id="KW-0347">Helicase</keyword>
<feature type="chain" id="PRO_5005201974" description="DNA replication licensing factor MCM3" evidence="7">
    <location>
        <begin position="24"/>
        <end position="242"/>
    </location>
</feature>
<dbReference type="GO" id="GO:1902975">
    <property type="term" value="P:mitotic DNA replication initiation"/>
    <property type="evidence" value="ECO:0007669"/>
    <property type="project" value="TreeGrafter"/>
</dbReference>
<dbReference type="GO" id="GO:0006271">
    <property type="term" value="P:DNA strand elongation involved in DNA replication"/>
    <property type="evidence" value="ECO:0007669"/>
    <property type="project" value="TreeGrafter"/>
</dbReference>
<dbReference type="Gene3D" id="2.40.50.140">
    <property type="entry name" value="Nucleic acid-binding proteins"/>
    <property type="match status" value="1"/>
</dbReference>
<evidence type="ECO:0000256" key="7">
    <source>
        <dbReference type="SAM" id="SignalP"/>
    </source>
</evidence>
<dbReference type="Proteomes" id="UP000053477">
    <property type="component" value="Unassembled WGS sequence"/>
</dbReference>
<comment type="similarity">
    <text evidence="6">Belongs to the MCM family.</text>
</comment>
<dbReference type="AlphaFoldDB" id="A0A0H2RJP0"/>
<evidence type="ECO:0000256" key="2">
    <source>
        <dbReference type="ARBA" id="ARBA00022705"/>
    </source>
</evidence>
<dbReference type="Pfam" id="PF17207">
    <property type="entry name" value="MCM_OB"/>
    <property type="match status" value="1"/>
</dbReference>
<dbReference type="SMART" id="SM00350">
    <property type="entry name" value="MCM"/>
    <property type="match status" value="1"/>
</dbReference>
<evidence type="ECO:0000256" key="6">
    <source>
        <dbReference type="RuleBase" id="RU368061"/>
    </source>
</evidence>
<keyword evidence="5 6" id="KW-0539">Nucleus</keyword>
<comment type="subunit">
    <text evidence="6">Component of the MCM2-7 complex.</text>
</comment>
<keyword evidence="6" id="KW-0067">ATP-binding</keyword>
<dbReference type="InterPro" id="IPR033762">
    <property type="entry name" value="MCM_OB"/>
</dbReference>
<keyword evidence="7" id="KW-0732">Signal</keyword>
<protein>
    <recommendedName>
        <fullName evidence="6">DNA replication licensing factor MCM3</fullName>
        <ecNumber evidence="6">3.6.4.12</ecNumber>
    </recommendedName>
</protein>
<dbReference type="SUPFAM" id="SSF50249">
    <property type="entry name" value="Nucleic acid-binding proteins"/>
    <property type="match status" value="1"/>
</dbReference>
<dbReference type="InterPro" id="IPR031327">
    <property type="entry name" value="MCM"/>
</dbReference>
<dbReference type="STRING" id="27342.A0A0H2RJP0"/>
<dbReference type="GO" id="GO:0016787">
    <property type="term" value="F:hydrolase activity"/>
    <property type="evidence" value="ECO:0007669"/>
    <property type="project" value="UniProtKB-KW"/>
</dbReference>
<dbReference type="InParanoid" id="A0A0H2RJP0"/>
<keyword evidence="3 6" id="KW-0378">Hydrolase</keyword>
<dbReference type="GO" id="GO:0042555">
    <property type="term" value="C:MCM complex"/>
    <property type="evidence" value="ECO:0007669"/>
    <property type="project" value="UniProtKB-UniRule"/>
</dbReference>
<comment type="catalytic activity">
    <reaction evidence="6">
        <text>ATP + H2O = ADP + phosphate + H(+)</text>
        <dbReference type="Rhea" id="RHEA:13065"/>
        <dbReference type="ChEBI" id="CHEBI:15377"/>
        <dbReference type="ChEBI" id="CHEBI:15378"/>
        <dbReference type="ChEBI" id="CHEBI:30616"/>
        <dbReference type="ChEBI" id="CHEBI:43474"/>
        <dbReference type="ChEBI" id="CHEBI:456216"/>
        <dbReference type="EC" id="3.6.4.12"/>
    </reaction>
</comment>
<dbReference type="EC" id="3.6.4.12" evidence="6"/>
<accession>A0A0H2RJP0</accession>
<evidence type="ECO:0000313" key="10">
    <source>
        <dbReference type="Proteomes" id="UP000053477"/>
    </source>
</evidence>